<accession>A0A1X7UGN3</accession>
<evidence type="ECO:0000313" key="1">
    <source>
        <dbReference type="EnsemblMetazoa" id="Aqu2.1.26810_001"/>
    </source>
</evidence>
<organism evidence="1">
    <name type="scientific">Amphimedon queenslandica</name>
    <name type="common">Sponge</name>
    <dbReference type="NCBI Taxonomy" id="400682"/>
    <lineage>
        <taxon>Eukaryota</taxon>
        <taxon>Metazoa</taxon>
        <taxon>Porifera</taxon>
        <taxon>Demospongiae</taxon>
        <taxon>Heteroscleromorpha</taxon>
        <taxon>Haplosclerida</taxon>
        <taxon>Niphatidae</taxon>
        <taxon>Amphimedon</taxon>
    </lineage>
</organism>
<dbReference type="InParanoid" id="A0A1X7UGN3"/>
<name>A0A1X7UGN3_AMPQE</name>
<reference evidence="1" key="1">
    <citation type="submission" date="2017-05" db="UniProtKB">
        <authorList>
            <consortium name="EnsemblMetazoa"/>
        </authorList>
    </citation>
    <scope>IDENTIFICATION</scope>
</reference>
<protein>
    <submittedName>
        <fullName evidence="1">Uncharacterized protein</fullName>
    </submittedName>
</protein>
<proteinExistence type="predicted"/>
<dbReference type="EnsemblMetazoa" id="Aqu2.1.26810_001">
    <property type="protein sequence ID" value="Aqu2.1.26810_001"/>
    <property type="gene ID" value="Aqu2.1.26810"/>
</dbReference>
<sequence length="61" mass="6802">MNSTSDFNIENTQMTVDIFECNISTCYCDISNVYVTTVSVMPPINCKCSTSIALYSYIAQI</sequence>
<dbReference type="AlphaFoldDB" id="A0A1X7UGN3"/>